<dbReference type="SUPFAM" id="SSF63748">
    <property type="entry name" value="Tudor/PWWP/MBT"/>
    <property type="match status" value="1"/>
</dbReference>
<organism evidence="3 4">
    <name type="scientific">Lodderomyces beijingensis</name>
    <dbReference type="NCBI Taxonomy" id="1775926"/>
    <lineage>
        <taxon>Eukaryota</taxon>
        <taxon>Fungi</taxon>
        <taxon>Dikarya</taxon>
        <taxon>Ascomycota</taxon>
        <taxon>Saccharomycotina</taxon>
        <taxon>Pichiomycetes</taxon>
        <taxon>Debaryomycetaceae</taxon>
        <taxon>Candida/Lodderomyces clade</taxon>
        <taxon>Lodderomyces</taxon>
    </lineage>
</organism>
<feature type="region of interest" description="Disordered" evidence="1">
    <location>
        <begin position="123"/>
        <end position="296"/>
    </location>
</feature>
<keyword evidence="4" id="KW-1185">Reference proteome</keyword>
<feature type="compositionally biased region" description="Polar residues" evidence="1">
    <location>
        <begin position="594"/>
        <end position="605"/>
    </location>
</feature>
<feature type="compositionally biased region" description="Acidic residues" evidence="1">
    <location>
        <begin position="192"/>
        <end position="206"/>
    </location>
</feature>
<dbReference type="GeneID" id="92209414"/>
<reference evidence="3 4" key="1">
    <citation type="submission" date="2024-03" db="EMBL/GenBank/DDBJ databases">
        <authorList>
            <person name="Brejova B."/>
        </authorList>
    </citation>
    <scope>NUCLEOTIDE SEQUENCE [LARGE SCALE GENOMIC DNA]</scope>
    <source>
        <strain evidence="3 4">CBS 14171</strain>
    </source>
</reference>
<dbReference type="InterPro" id="IPR000313">
    <property type="entry name" value="PWWP_dom"/>
</dbReference>
<feature type="domain" description="PWWP" evidence="2">
    <location>
        <begin position="4"/>
        <end position="66"/>
    </location>
</feature>
<sequence>MFKPKQLVTSKMPGYKAWPSFITPDEYIPDEVRKHKKKGSNICVVFIPDGDYYWMSKDKIKVLSQEELDKEVKKIDASLRKKWGNLKFIKERRFAANKRATTVSEAFAATSGLDFDSFMDLFRDSEDEDGDANGNEEKDGEVEEEEQEEDQEDNMEDVVPEQDSEPKAQSRKSKSAKGKAMKIKKPLNGKEIEDEGEYGDVEEGNDDSSVSESSRRVRRGSRQQQSKDVAKSSRNEMTPPPSSKNGRKRNLEENTTPTSQIAKKAKADSSSEDDITSVAAAAAAAASAASSTNTKQKLTEAEKSQQLFTCRYKLQTILIQRHQPNSKDQQQQQQKAGEQPRTPTSKENKPTYIPDSPSADDLSVCRLILYRLSEFTMTKGLLQKSKIHKVLKCIIKDPNLEYPSSFKLHERCKELLSEWNPLIEQIHEEKRIQQAKLGAGDQKLKSSQLLAIKNGDHTNLEESEVSGIEQSLPDIEQNEQNEDEDLTAKNAKSEKEENKKPKADGVIEEESENQDKKTDVDGEEKPEKNADAELDGEAKDEGEQESMRQPSQAENGTDAHEKGEAEQETDVSVNEAHVDGTQDKKNGTQDKSHQVNASNASNATELDQDKREEKDGDENASQHKTAEAEKNNPSPMAASAPRETRAKYDAVST</sequence>
<dbReference type="Pfam" id="PF08711">
    <property type="entry name" value="Med26"/>
    <property type="match status" value="1"/>
</dbReference>
<proteinExistence type="predicted"/>
<dbReference type="PROSITE" id="PS50812">
    <property type="entry name" value="PWWP"/>
    <property type="match status" value="1"/>
</dbReference>
<feature type="compositionally biased region" description="Basic and acidic residues" evidence="1">
    <location>
        <begin position="620"/>
        <end position="630"/>
    </location>
</feature>
<feature type="compositionally biased region" description="Basic residues" evidence="1">
    <location>
        <begin position="169"/>
        <end position="187"/>
    </location>
</feature>
<evidence type="ECO:0000313" key="4">
    <source>
        <dbReference type="Proteomes" id="UP001497383"/>
    </source>
</evidence>
<feature type="region of interest" description="Disordered" evidence="1">
    <location>
        <begin position="455"/>
        <end position="653"/>
    </location>
</feature>
<gene>
    <name evidence="3" type="ORF">LODBEIA_P42180</name>
</gene>
<evidence type="ECO:0000256" key="1">
    <source>
        <dbReference type="SAM" id="MobiDB-lite"/>
    </source>
</evidence>
<protein>
    <recommendedName>
        <fullName evidence="2">PWWP domain-containing protein</fullName>
    </recommendedName>
</protein>
<dbReference type="EMBL" id="OZ022409">
    <property type="protein sequence ID" value="CAK9440118.1"/>
    <property type="molecule type" value="Genomic_DNA"/>
</dbReference>
<name>A0ABP0ZQ04_9ASCO</name>
<dbReference type="Proteomes" id="UP001497383">
    <property type="component" value="Chromosome 5"/>
</dbReference>
<feature type="compositionally biased region" description="Basic and acidic residues" evidence="1">
    <location>
        <begin position="491"/>
        <end position="505"/>
    </location>
</feature>
<evidence type="ECO:0000313" key="3">
    <source>
        <dbReference type="EMBL" id="CAK9440118.1"/>
    </source>
</evidence>
<dbReference type="Pfam" id="PF00855">
    <property type="entry name" value="PWWP"/>
    <property type="match status" value="1"/>
</dbReference>
<feature type="compositionally biased region" description="Low complexity" evidence="1">
    <location>
        <begin position="279"/>
        <end position="291"/>
    </location>
</feature>
<dbReference type="Gene3D" id="2.30.30.140">
    <property type="match status" value="1"/>
</dbReference>
<feature type="compositionally biased region" description="Acidic residues" evidence="1">
    <location>
        <begin position="138"/>
        <end position="163"/>
    </location>
</feature>
<feature type="region of interest" description="Disordered" evidence="1">
    <location>
        <begin position="322"/>
        <end position="357"/>
    </location>
</feature>
<accession>A0ABP0ZQ04</accession>
<feature type="compositionally biased region" description="Basic and acidic residues" evidence="1">
    <location>
        <begin position="642"/>
        <end position="653"/>
    </location>
</feature>
<dbReference type="RefSeq" id="XP_066831156.1">
    <property type="nucleotide sequence ID" value="XM_066974415.1"/>
</dbReference>
<dbReference type="InterPro" id="IPR017923">
    <property type="entry name" value="TFIIS_N"/>
</dbReference>
<feature type="compositionally biased region" description="Acidic residues" evidence="1">
    <location>
        <begin position="476"/>
        <end position="485"/>
    </location>
</feature>
<evidence type="ECO:0000259" key="2">
    <source>
        <dbReference type="PROSITE" id="PS50812"/>
    </source>
</evidence>
<dbReference type="SMART" id="SM00293">
    <property type="entry name" value="PWWP"/>
    <property type="match status" value="1"/>
</dbReference>
<feature type="compositionally biased region" description="Basic and acidic residues" evidence="1">
    <location>
        <begin position="576"/>
        <end position="593"/>
    </location>
</feature>
<feature type="compositionally biased region" description="Basic and acidic residues" evidence="1">
    <location>
        <begin position="513"/>
        <end position="541"/>
    </location>
</feature>